<evidence type="ECO:0000313" key="7">
    <source>
        <dbReference type="Proteomes" id="UP000225108"/>
    </source>
</evidence>
<keyword evidence="3" id="KW-0408">Iron</keyword>
<evidence type="ECO:0000256" key="4">
    <source>
        <dbReference type="ARBA" id="ARBA00023014"/>
    </source>
</evidence>
<dbReference type="EMBL" id="PEBD01000004">
    <property type="protein sequence ID" value="PHV68911.1"/>
    <property type="molecule type" value="Genomic_DNA"/>
</dbReference>
<proteinExistence type="predicted"/>
<sequence>MIELVLADKCIGCDKCIDACPTDVFDRGTDGIPRIARQSDCQTCFMCEAYCPTDALYVAPSSEPVADRTTLADAPLGSYRAELGWGHGRTPGSRVAIGPAIPHGALPPRIIAVGD</sequence>
<dbReference type="PROSITE" id="PS00198">
    <property type="entry name" value="4FE4S_FER_1"/>
    <property type="match status" value="2"/>
</dbReference>
<evidence type="ECO:0000313" key="6">
    <source>
        <dbReference type="EMBL" id="PHV68911.1"/>
    </source>
</evidence>
<dbReference type="AlphaFoldDB" id="A0A2G3PT26"/>
<accession>A0A2G3PT26</accession>
<dbReference type="Proteomes" id="UP000225108">
    <property type="component" value="Unassembled WGS sequence"/>
</dbReference>
<feature type="domain" description="4Fe-4S ferredoxin-type" evidence="5">
    <location>
        <begin position="1"/>
        <end position="30"/>
    </location>
</feature>
<evidence type="ECO:0000256" key="2">
    <source>
        <dbReference type="ARBA" id="ARBA00022723"/>
    </source>
</evidence>
<dbReference type="Gene3D" id="3.30.70.20">
    <property type="match status" value="1"/>
</dbReference>
<dbReference type="InterPro" id="IPR017900">
    <property type="entry name" value="4Fe4S_Fe_S_CS"/>
</dbReference>
<keyword evidence="2" id="KW-0479">Metal-binding</keyword>
<reference evidence="6 7" key="1">
    <citation type="submission" date="2017-10" db="EMBL/GenBank/DDBJ databases">
        <title>The draft genome sequence of Williamsia sp. BULT 1.1 isolated from the semi-arid grassland soils from South Africa.</title>
        <authorList>
            <person name="Kabwe M.H."/>
            <person name="Govender N."/>
            <person name="Mutseka Lunga P."/>
            <person name="Vikram S."/>
            <person name="Makhalanyane T.P."/>
        </authorList>
    </citation>
    <scope>NUCLEOTIDE SEQUENCE [LARGE SCALE GENOMIC DNA]</scope>
    <source>
        <strain evidence="6 7">BULT 1.1</strain>
    </source>
</reference>
<gene>
    <name evidence="6" type="ORF">CSW57_02470</name>
</gene>
<evidence type="ECO:0000256" key="1">
    <source>
        <dbReference type="ARBA" id="ARBA00022485"/>
    </source>
</evidence>
<name>A0A2G3PT26_WILMA</name>
<dbReference type="Pfam" id="PF13237">
    <property type="entry name" value="Fer4_10"/>
    <property type="match status" value="1"/>
</dbReference>
<dbReference type="InterPro" id="IPR050572">
    <property type="entry name" value="Fe-S_Ferredoxin"/>
</dbReference>
<organism evidence="6 7">
    <name type="scientific">Williamsia marianensis</name>
    <dbReference type="NCBI Taxonomy" id="85044"/>
    <lineage>
        <taxon>Bacteria</taxon>
        <taxon>Bacillati</taxon>
        <taxon>Actinomycetota</taxon>
        <taxon>Actinomycetes</taxon>
        <taxon>Mycobacteriales</taxon>
        <taxon>Nocardiaceae</taxon>
        <taxon>Williamsia</taxon>
    </lineage>
</organism>
<dbReference type="PROSITE" id="PS51379">
    <property type="entry name" value="4FE4S_FER_2"/>
    <property type="match status" value="2"/>
</dbReference>
<comment type="caution">
    <text evidence="6">The sequence shown here is derived from an EMBL/GenBank/DDBJ whole genome shotgun (WGS) entry which is preliminary data.</text>
</comment>
<dbReference type="InterPro" id="IPR017896">
    <property type="entry name" value="4Fe4S_Fe-S-bd"/>
</dbReference>
<protein>
    <submittedName>
        <fullName evidence="6">4Fe-4S ferredoxin</fullName>
    </submittedName>
</protein>
<dbReference type="SUPFAM" id="SSF54862">
    <property type="entry name" value="4Fe-4S ferredoxins"/>
    <property type="match status" value="1"/>
</dbReference>
<dbReference type="RefSeq" id="WP_099381299.1">
    <property type="nucleotide sequence ID" value="NZ_PEBD01000004.1"/>
</dbReference>
<evidence type="ECO:0000256" key="3">
    <source>
        <dbReference type="ARBA" id="ARBA00023004"/>
    </source>
</evidence>
<dbReference type="GO" id="GO:0051539">
    <property type="term" value="F:4 iron, 4 sulfur cluster binding"/>
    <property type="evidence" value="ECO:0007669"/>
    <property type="project" value="UniProtKB-KW"/>
</dbReference>
<dbReference type="GO" id="GO:0046872">
    <property type="term" value="F:metal ion binding"/>
    <property type="evidence" value="ECO:0007669"/>
    <property type="project" value="UniProtKB-KW"/>
</dbReference>
<evidence type="ECO:0000259" key="5">
    <source>
        <dbReference type="PROSITE" id="PS51379"/>
    </source>
</evidence>
<feature type="domain" description="4Fe-4S ferredoxin-type" evidence="5">
    <location>
        <begin position="31"/>
        <end position="61"/>
    </location>
</feature>
<dbReference type="PANTHER" id="PTHR43687">
    <property type="entry name" value="ADENYLYLSULFATE REDUCTASE, BETA SUBUNIT"/>
    <property type="match status" value="1"/>
</dbReference>
<keyword evidence="4" id="KW-0411">Iron-sulfur</keyword>
<dbReference type="PANTHER" id="PTHR43687:SF1">
    <property type="entry name" value="FERREDOXIN III"/>
    <property type="match status" value="1"/>
</dbReference>
<keyword evidence="1" id="KW-0004">4Fe-4S</keyword>